<evidence type="ECO:0000313" key="13">
    <source>
        <dbReference type="EMBL" id="MBV0923303.1"/>
    </source>
</evidence>
<evidence type="ECO:0000313" key="14">
    <source>
        <dbReference type="Proteomes" id="UP000766550"/>
    </source>
</evidence>
<dbReference type="OrthoDB" id="28389at2157"/>
<sequence length="347" mass="36832">MGTLNRRILTTLLLLLAIDVAVVATVASLLTPWLTPLRDAVDAVLPGGPGPAWWLAVVAPALAAFVWAQLRYTRAQTLAAADAREVNRAEYPDLFERVQRLCQQADMSMPTVAVADSDVPNSFAVGTVGSATVVVSEGLLAALSGDELDAVLAHELMHVKNRDAAVMTLASFLPALTNGEYGPIDDALPGSRGSRLVFGALAFVGAYLLSARFVEAPFGSLAFTLSVAFLFGLTVVLGGVLLGVFTAPVVVLGRSLSREREFAADRSAAKLTGNPSALVAALETLDGDATPTPETDKRRAYDGVRGLCFLPYGFEDDPATDEFRVETRSHPPTEARIERLGDVLREL</sequence>
<dbReference type="RefSeq" id="WP_162316443.1">
    <property type="nucleotide sequence ID" value="NZ_JAHQXF010000001.1"/>
</dbReference>
<dbReference type="EMBL" id="JAHQXF010000001">
    <property type="protein sequence ID" value="MBV0923303.1"/>
    <property type="molecule type" value="Genomic_DNA"/>
</dbReference>
<dbReference type="Gene3D" id="3.30.2010.10">
    <property type="entry name" value="Metalloproteases ('zincins'), catalytic domain"/>
    <property type="match status" value="1"/>
</dbReference>
<evidence type="ECO:0000256" key="10">
    <source>
        <dbReference type="RuleBase" id="RU003983"/>
    </source>
</evidence>
<keyword evidence="6 10" id="KW-0862">Zinc</keyword>
<dbReference type="Proteomes" id="UP000766550">
    <property type="component" value="Unassembled WGS sequence"/>
</dbReference>
<dbReference type="InterPro" id="IPR050083">
    <property type="entry name" value="HtpX_protease"/>
</dbReference>
<dbReference type="AlphaFoldDB" id="A0A8J7YB74"/>
<keyword evidence="8 10" id="KW-0482">Metalloprotease</keyword>
<dbReference type="PANTHER" id="PTHR43221">
    <property type="entry name" value="PROTEASE HTPX"/>
    <property type="match status" value="1"/>
</dbReference>
<evidence type="ECO:0000256" key="7">
    <source>
        <dbReference type="ARBA" id="ARBA00022989"/>
    </source>
</evidence>
<keyword evidence="14" id="KW-1185">Reference proteome</keyword>
<feature type="transmembrane region" description="Helical" evidence="11">
    <location>
        <begin position="196"/>
        <end position="214"/>
    </location>
</feature>
<dbReference type="GO" id="GO:0004222">
    <property type="term" value="F:metalloendopeptidase activity"/>
    <property type="evidence" value="ECO:0007669"/>
    <property type="project" value="InterPro"/>
</dbReference>
<keyword evidence="4" id="KW-0479">Metal-binding</keyword>
<accession>A0A8J7YB74</accession>
<reference evidence="13 14" key="1">
    <citation type="submission" date="2021-06" db="EMBL/GenBank/DDBJ databases">
        <title>New haloarchaea isolates fom saline soil.</title>
        <authorList>
            <person name="Duran-Viseras A."/>
            <person name="Sanchez-Porro C.S."/>
            <person name="Ventosa A."/>
        </authorList>
    </citation>
    <scope>NUCLEOTIDE SEQUENCE [LARGE SCALE GENOMIC DNA]</scope>
    <source>
        <strain evidence="13 14">JCM 183640</strain>
    </source>
</reference>
<feature type="transmembrane region" description="Helical" evidence="11">
    <location>
        <begin position="226"/>
        <end position="252"/>
    </location>
</feature>
<dbReference type="GO" id="GO:0006508">
    <property type="term" value="P:proteolysis"/>
    <property type="evidence" value="ECO:0007669"/>
    <property type="project" value="UniProtKB-KW"/>
</dbReference>
<keyword evidence="2 10" id="KW-0645">Protease</keyword>
<dbReference type="EC" id="3.4.24.-" evidence="13"/>
<proteinExistence type="inferred from homology"/>
<keyword evidence="1" id="KW-1003">Cell membrane</keyword>
<dbReference type="Pfam" id="PF01435">
    <property type="entry name" value="Peptidase_M48"/>
    <property type="match status" value="1"/>
</dbReference>
<feature type="transmembrane region" description="Helical" evidence="11">
    <location>
        <begin position="52"/>
        <end position="70"/>
    </location>
</feature>
<evidence type="ECO:0000256" key="1">
    <source>
        <dbReference type="ARBA" id="ARBA00022475"/>
    </source>
</evidence>
<feature type="domain" description="Peptidase M48" evidence="12">
    <location>
        <begin position="92"/>
        <end position="340"/>
    </location>
</feature>
<dbReference type="PANTHER" id="PTHR43221:SF2">
    <property type="entry name" value="PROTEASE HTPX HOMOLOG"/>
    <property type="match status" value="1"/>
</dbReference>
<evidence type="ECO:0000256" key="4">
    <source>
        <dbReference type="ARBA" id="ARBA00022723"/>
    </source>
</evidence>
<dbReference type="CDD" id="cd07327">
    <property type="entry name" value="M48B_HtpX_like"/>
    <property type="match status" value="1"/>
</dbReference>
<comment type="caution">
    <text evidence="13">The sequence shown here is derived from an EMBL/GenBank/DDBJ whole genome shotgun (WGS) entry which is preliminary data.</text>
</comment>
<comment type="similarity">
    <text evidence="10">Belongs to the peptidase M48 family.</text>
</comment>
<evidence type="ECO:0000256" key="6">
    <source>
        <dbReference type="ARBA" id="ARBA00022833"/>
    </source>
</evidence>
<evidence type="ECO:0000256" key="3">
    <source>
        <dbReference type="ARBA" id="ARBA00022692"/>
    </source>
</evidence>
<dbReference type="InterPro" id="IPR001915">
    <property type="entry name" value="Peptidase_M48"/>
</dbReference>
<evidence type="ECO:0000256" key="5">
    <source>
        <dbReference type="ARBA" id="ARBA00022801"/>
    </source>
</evidence>
<keyword evidence="5 10" id="KW-0378">Hydrolase</keyword>
<keyword evidence="9 11" id="KW-0472">Membrane</keyword>
<keyword evidence="7 11" id="KW-1133">Transmembrane helix</keyword>
<gene>
    <name evidence="13" type="ORF">KTS45_03750</name>
</gene>
<evidence type="ECO:0000256" key="8">
    <source>
        <dbReference type="ARBA" id="ARBA00023049"/>
    </source>
</evidence>
<name>A0A8J7YB74_9EURY</name>
<dbReference type="GO" id="GO:0046872">
    <property type="term" value="F:metal ion binding"/>
    <property type="evidence" value="ECO:0007669"/>
    <property type="project" value="UniProtKB-KW"/>
</dbReference>
<evidence type="ECO:0000256" key="9">
    <source>
        <dbReference type="ARBA" id="ARBA00023136"/>
    </source>
</evidence>
<organism evidence="13 14">
    <name type="scientific">Haloarcula limicola</name>
    <dbReference type="NCBI Taxonomy" id="1429915"/>
    <lineage>
        <taxon>Archaea</taxon>
        <taxon>Methanobacteriati</taxon>
        <taxon>Methanobacteriota</taxon>
        <taxon>Stenosarchaea group</taxon>
        <taxon>Halobacteria</taxon>
        <taxon>Halobacteriales</taxon>
        <taxon>Haloarculaceae</taxon>
        <taxon>Haloarcula</taxon>
    </lineage>
</organism>
<keyword evidence="3 11" id="KW-0812">Transmembrane</keyword>
<evidence type="ECO:0000256" key="2">
    <source>
        <dbReference type="ARBA" id="ARBA00022670"/>
    </source>
</evidence>
<evidence type="ECO:0000259" key="12">
    <source>
        <dbReference type="Pfam" id="PF01435"/>
    </source>
</evidence>
<evidence type="ECO:0000256" key="11">
    <source>
        <dbReference type="SAM" id="Phobius"/>
    </source>
</evidence>
<comment type="cofactor">
    <cofactor evidence="10">
        <name>Zn(2+)</name>
        <dbReference type="ChEBI" id="CHEBI:29105"/>
    </cofactor>
    <text evidence="10">Binds 1 zinc ion per subunit.</text>
</comment>
<protein>
    <submittedName>
        <fullName evidence="13">M48 family metalloprotease</fullName>
        <ecNumber evidence="13">3.4.24.-</ecNumber>
    </submittedName>
</protein>